<dbReference type="Pfam" id="PF07589">
    <property type="entry name" value="PEP-CTERM"/>
    <property type="match status" value="1"/>
</dbReference>
<dbReference type="Proteomes" id="UP000501891">
    <property type="component" value="Chromosome"/>
</dbReference>
<dbReference type="AlphaFoldDB" id="A0A858R9M7"/>
<feature type="signal peptide" evidence="1">
    <location>
        <begin position="1"/>
        <end position="22"/>
    </location>
</feature>
<feature type="chain" id="PRO_5042838844" evidence="1">
    <location>
        <begin position="23"/>
        <end position="249"/>
    </location>
</feature>
<name>A0A858R9M7_9PROT</name>
<dbReference type="NCBIfam" id="TIGR02595">
    <property type="entry name" value="PEP_CTERM"/>
    <property type="match status" value="1"/>
</dbReference>
<sequence>MKKTLLTLAGALAFSTALSAPAAAIGLVDIYVSPPTTEANKASTLAKGADYLKLLGLQTISMEDFETYTPGSNANSINTKVGTFTGTTAGQNTGVSGLRVLNAATRPKNFGGRYDMVGGANWLDSNDYKTVTWDAAAGGKGFTHVGFYLTDVNDVSAKLKVKATGQTIDMPLGVSGKGGSLDSGTNFFVGFGLGATYELLSITFTQTAGNDGFGIDGVVLAQVPEPATLGLLGAGLLAAGALRRRRKAA</sequence>
<organism evidence="3 4">
    <name type="scientific">Aerophototrophica crusticola</name>
    <dbReference type="NCBI Taxonomy" id="1709002"/>
    <lineage>
        <taxon>Bacteria</taxon>
        <taxon>Pseudomonadati</taxon>
        <taxon>Pseudomonadota</taxon>
        <taxon>Alphaproteobacteria</taxon>
        <taxon>Rhodospirillales</taxon>
        <taxon>Rhodospirillaceae</taxon>
        <taxon>Aerophototrophica</taxon>
    </lineage>
</organism>
<feature type="domain" description="Ice-binding protein C-terminal" evidence="2">
    <location>
        <begin position="222"/>
        <end position="245"/>
    </location>
</feature>
<dbReference type="EMBL" id="CP051775">
    <property type="protein sequence ID" value="QJE74180.1"/>
    <property type="molecule type" value="Genomic_DNA"/>
</dbReference>
<keyword evidence="4" id="KW-1185">Reference proteome</keyword>
<dbReference type="InterPro" id="IPR013424">
    <property type="entry name" value="Ice-binding_C"/>
</dbReference>
<gene>
    <name evidence="3" type="ORF">HHL28_14800</name>
</gene>
<accession>A0A858R9M7</accession>
<evidence type="ECO:0000256" key="1">
    <source>
        <dbReference type="SAM" id="SignalP"/>
    </source>
</evidence>
<dbReference type="KEGG" id="acru:HHL28_14800"/>
<keyword evidence="1" id="KW-0732">Signal</keyword>
<protein>
    <submittedName>
        <fullName evidence="3">PEP-CTERM sorting domain-containing protein</fullName>
    </submittedName>
</protein>
<proteinExistence type="predicted"/>
<evidence type="ECO:0000313" key="3">
    <source>
        <dbReference type="EMBL" id="QJE74180.1"/>
    </source>
</evidence>
<reference evidence="3" key="1">
    <citation type="submission" date="2020-04" db="EMBL/GenBank/DDBJ databases">
        <title>A desert anoxygenic phototrophic bacterium fixes CO2 using RubisCO under aerobic conditions.</title>
        <authorList>
            <person name="Tang K."/>
        </authorList>
    </citation>
    <scope>NUCLEOTIDE SEQUENCE [LARGE SCALE GENOMIC DNA]</scope>
    <source>
        <strain evidence="3">MIMtkB3</strain>
    </source>
</reference>
<evidence type="ECO:0000259" key="2">
    <source>
        <dbReference type="Pfam" id="PF07589"/>
    </source>
</evidence>
<evidence type="ECO:0000313" key="4">
    <source>
        <dbReference type="Proteomes" id="UP000501891"/>
    </source>
</evidence>